<proteinExistence type="predicted"/>
<dbReference type="Proteomes" id="UP000809337">
    <property type="component" value="Unassembled WGS sequence"/>
</dbReference>
<gene>
    <name evidence="1" type="ORF">JQX14_17630</name>
</gene>
<accession>A0A9Q2RTR7</accession>
<evidence type="ECO:0000313" key="1">
    <source>
        <dbReference type="EMBL" id="MBM2356380.1"/>
    </source>
</evidence>
<protein>
    <recommendedName>
        <fullName evidence="3">Phage Mu protein F like protein</fullName>
    </recommendedName>
</protein>
<organism evidence="1 2">
    <name type="scientific">Pseudosulfitobacter pseudonitzschiae</name>
    <dbReference type="NCBI Taxonomy" id="1402135"/>
    <lineage>
        <taxon>Bacteria</taxon>
        <taxon>Pseudomonadati</taxon>
        <taxon>Pseudomonadota</taxon>
        <taxon>Alphaproteobacteria</taxon>
        <taxon>Rhodobacterales</taxon>
        <taxon>Roseobacteraceae</taxon>
        <taxon>Pseudosulfitobacter</taxon>
    </lineage>
</organism>
<sequence length="248" mass="27404">MRFDGRNPRAESFLKRESSRLITDIVEDTRKAIRTVLELDMAAGRGPRATALDIVGRVNRATGRREGGLIGLTEGDMQATRNALAQLRSGQPGQMRAFMRRAGVTKREMALVQSYIRDKKPVPADIARKLVGRYSDNLLKLRGETIARTELLGSLHHAQDEGLQQLVDAGKLRNDQITEEWDASEDGDTRDSHAAVNGTKIKRGELFIVGGYQMSGPGDRSHGAPAKEIISCRCRKRISINFLADLAL</sequence>
<evidence type="ECO:0000313" key="2">
    <source>
        <dbReference type="Proteomes" id="UP000809337"/>
    </source>
</evidence>
<dbReference type="AlphaFoldDB" id="A0A9Q2RTR7"/>
<dbReference type="EMBL" id="JAFBWN010000015">
    <property type="protein sequence ID" value="MBM2356380.1"/>
    <property type="molecule type" value="Genomic_DNA"/>
</dbReference>
<reference evidence="1" key="1">
    <citation type="submission" date="2021-01" db="EMBL/GenBank/DDBJ databases">
        <title>Diatom-associated Roseobacters Show Island Model of Population Structure.</title>
        <authorList>
            <person name="Qu L."/>
            <person name="Feng X."/>
            <person name="Chen Y."/>
            <person name="Li L."/>
            <person name="Wang X."/>
            <person name="Hu Z."/>
            <person name="Wang H."/>
            <person name="Luo H."/>
        </authorList>
    </citation>
    <scope>NUCLEOTIDE SEQUENCE</scope>
    <source>
        <strain evidence="1">SM26-45</strain>
    </source>
</reference>
<dbReference type="RefSeq" id="WP_231035268.1">
    <property type="nucleotide sequence ID" value="NZ_JAJNGX010000015.1"/>
</dbReference>
<comment type="caution">
    <text evidence="1">The sequence shown here is derived from an EMBL/GenBank/DDBJ whole genome shotgun (WGS) entry which is preliminary data.</text>
</comment>
<name>A0A9Q2RTR7_9RHOB</name>
<evidence type="ECO:0008006" key="3">
    <source>
        <dbReference type="Google" id="ProtNLM"/>
    </source>
</evidence>